<dbReference type="Proteomes" id="UP000299102">
    <property type="component" value="Unassembled WGS sequence"/>
</dbReference>
<evidence type="ECO:0000313" key="2">
    <source>
        <dbReference type="EMBL" id="GBP93867.1"/>
    </source>
</evidence>
<evidence type="ECO:0000256" key="1">
    <source>
        <dbReference type="SAM" id="MobiDB-lite"/>
    </source>
</evidence>
<dbReference type="EMBL" id="BGZK01002430">
    <property type="protein sequence ID" value="GBP93867.1"/>
    <property type="molecule type" value="Genomic_DNA"/>
</dbReference>
<comment type="caution">
    <text evidence="2">The sequence shown here is derived from an EMBL/GenBank/DDBJ whole genome shotgun (WGS) entry which is preliminary data.</text>
</comment>
<accession>A0A4C2A4P5</accession>
<reference evidence="2 3" key="1">
    <citation type="journal article" date="2019" name="Commun. Biol.">
        <title>The bagworm genome reveals a unique fibroin gene that provides high tensile strength.</title>
        <authorList>
            <person name="Kono N."/>
            <person name="Nakamura H."/>
            <person name="Ohtoshi R."/>
            <person name="Tomita M."/>
            <person name="Numata K."/>
            <person name="Arakawa K."/>
        </authorList>
    </citation>
    <scope>NUCLEOTIDE SEQUENCE [LARGE SCALE GENOMIC DNA]</scope>
</reference>
<dbReference type="OrthoDB" id="7415886at2759"/>
<protein>
    <submittedName>
        <fullName evidence="2">Uncharacterized protein</fullName>
    </submittedName>
</protein>
<sequence length="102" mass="11642">MRTPRKWLPKPRWREGFVPVLGHGRRPRRGARGGTASTRTHKPAPHAEQPSQSQDQPQQPTDAPKNFVEAPIPKVNPWQFKDTEVVRSLNHWVTAADIRLAQ</sequence>
<proteinExistence type="predicted"/>
<dbReference type="AlphaFoldDB" id="A0A4C2A4P5"/>
<organism evidence="2 3">
    <name type="scientific">Eumeta variegata</name>
    <name type="common">Bagworm moth</name>
    <name type="synonym">Eumeta japonica</name>
    <dbReference type="NCBI Taxonomy" id="151549"/>
    <lineage>
        <taxon>Eukaryota</taxon>
        <taxon>Metazoa</taxon>
        <taxon>Ecdysozoa</taxon>
        <taxon>Arthropoda</taxon>
        <taxon>Hexapoda</taxon>
        <taxon>Insecta</taxon>
        <taxon>Pterygota</taxon>
        <taxon>Neoptera</taxon>
        <taxon>Endopterygota</taxon>
        <taxon>Lepidoptera</taxon>
        <taxon>Glossata</taxon>
        <taxon>Ditrysia</taxon>
        <taxon>Tineoidea</taxon>
        <taxon>Psychidae</taxon>
        <taxon>Oiketicinae</taxon>
        <taxon>Eumeta</taxon>
    </lineage>
</organism>
<feature type="region of interest" description="Disordered" evidence="1">
    <location>
        <begin position="1"/>
        <end position="75"/>
    </location>
</feature>
<evidence type="ECO:0000313" key="3">
    <source>
        <dbReference type="Proteomes" id="UP000299102"/>
    </source>
</evidence>
<name>A0A4C2A4P5_EUMVA</name>
<feature type="compositionally biased region" description="Low complexity" evidence="1">
    <location>
        <begin position="49"/>
        <end position="60"/>
    </location>
</feature>
<keyword evidence="3" id="KW-1185">Reference proteome</keyword>
<gene>
    <name evidence="2" type="ORF">EVAR_92798_1</name>
</gene>
<feature type="compositionally biased region" description="Basic residues" evidence="1">
    <location>
        <begin position="1"/>
        <end position="11"/>
    </location>
</feature>